<dbReference type="GO" id="GO:0016491">
    <property type="term" value="F:oxidoreductase activity"/>
    <property type="evidence" value="ECO:0007669"/>
    <property type="project" value="UniProtKB-KW"/>
</dbReference>
<comment type="caution">
    <text evidence="3">The sequence shown here is derived from an EMBL/GenBank/DDBJ whole genome shotgun (WGS) entry which is preliminary data.</text>
</comment>
<evidence type="ECO:0000256" key="1">
    <source>
        <dbReference type="ARBA" id="ARBA00023002"/>
    </source>
</evidence>
<dbReference type="PANTHER" id="PTHR43401:SF2">
    <property type="entry name" value="L-THREONINE 3-DEHYDROGENASE"/>
    <property type="match status" value="1"/>
</dbReference>
<keyword evidence="1" id="KW-0560">Oxidoreductase</keyword>
<reference evidence="3" key="1">
    <citation type="journal article" date="2014" name="Front. Microbiol.">
        <title>High frequency of phylogenetically diverse reductive dehalogenase-homologous genes in deep subseafloor sedimentary metagenomes.</title>
        <authorList>
            <person name="Kawai M."/>
            <person name="Futagami T."/>
            <person name="Toyoda A."/>
            <person name="Takaki Y."/>
            <person name="Nishi S."/>
            <person name="Hori S."/>
            <person name="Arai W."/>
            <person name="Tsubouchi T."/>
            <person name="Morono Y."/>
            <person name="Uchiyama I."/>
            <person name="Ito T."/>
            <person name="Fujiyama A."/>
            <person name="Inagaki F."/>
            <person name="Takami H."/>
        </authorList>
    </citation>
    <scope>NUCLEOTIDE SEQUENCE</scope>
    <source>
        <strain evidence="3">Expedition CK06-06</strain>
    </source>
</reference>
<accession>X1BKB4</accession>
<dbReference type="AlphaFoldDB" id="X1BKB4"/>
<dbReference type="Pfam" id="PF00107">
    <property type="entry name" value="ADH_zinc_N"/>
    <property type="match status" value="1"/>
</dbReference>
<dbReference type="InterPro" id="IPR036291">
    <property type="entry name" value="NAD(P)-bd_dom_sf"/>
</dbReference>
<dbReference type="InterPro" id="IPR050129">
    <property type="entry name" value="Zn_alcohol_dh"/>
</dbReference>
<dbReference type="EMBL" id="BART01019798">
    <property type="protein sequence ID" value="GAG96359.1"/>
    <property type="molecule type" value="Genomic_DNA"/>
</dbReference>
<dbReference type="InterPro" id="IPR011032">
    <property type="entry name" value="GroES-like_sf"/>
</dbReference>
<sequence>GTLDGLGIFKDGGFAEYVKVPQKYLFKIPETVSTKEAALIESFANATRAEKLSKIGENRNILIIGAGNIGLCFLNYFLKEKKPNYVAVVELQEFLREKAKEMGAIDALPPNKVKIKKFIKKYGSPTFIFDCAGNEQTLRLAIDLIKKGGTVVLVGIFKGNISLPMFLLNNKEVCLQGVLGHDREDILTSIEFFKKKKVDVNNLISEIIPLDDIQKTFERFIELIIILCVVYIST</sequence>
<feature type="non-terminal residue" evidence="3">
    <location>
        <position position="1"/>
    </location>
</feature>
<feature type="domain" description="Alcohol dehydrogenase-like C-terminal" evidence="2">
    <location>
        <begin position="85"/>
        <end position="194"/>
    </location>
</feature>
<protein>
    <recommendedName>
        <fullName evidence="2">Alcohol dehydrogenase-like C-terminal domain-containing protein</fullName>
    </recommendedName>
</protein>
<dbReference type="SUPFAM" id="SSF50129">
    <property type="entry name" value="GroES-like"/>
    <property type="match status" value="1"/>
</dbReference>
<gene>
    <name evidence="3" type="ORF">S01H4_36946</name>
</gene>
<proteinExistence type="predicted"/>
<dbReference type="InterPro" id="IPR013149">
    <property type="entry name" value="ADH-like_C"/>
</dbReference>
<organism evidence="3">
    <name type="scientific">marine sediment metagenome</name>
    <dbReference type="NCBI Taxonomy" id="412755"/>
    <lineage>
        <taxon>unclassified sequences</taxon>
        <taxon>metagenomes</taxon>
        <taxon>ecological metagenomes</taxon>
    </lineage>
</organism>
<dbReference type="Gene3D" id="3.90.180.10">
    <property type="entry name" value="Medium-chain alcohol dehydrogenases, catalytic domain"/>
    <property type="match status" value="1"/>
</dbReference>
<dbReference type="PANTHER" id="PTHR43401">
    <property type="entry name" value="L-THREONINE 3-DEHYDROGENASE"/>
    <property type="match status" value="1"/>
</dbReference>
<dbReference type="SUPFAM" id="SSF51735">
    <property type="entry name" value="NAD(P)-binding Rossmann-fold domains"/>
    <property type="match status" value="1"/>
</dbReference>
<name>X1BKB4_9ZZZZ</name>
<evidence type="ECO:0000313" key="3">
    <source>
        <dbReference type="EMBL" id="GAG96359.1"/>
    </source>
</evidence>
<evidence type="ECO:0000259" key="2">
    <source>
        <dbReference type="Pfam" id="PF00107"/>
    </source>
</evidence>
<dbReference type="Gene3D" id="3.40.50.720">
    <property type="entry name" value="NAD(P)-binding Rossmann-like Domain"/>
    <property type="match status" value="1"/>
</dbReference>